<accession>E0ULM3</accession>
<dbReference type="HOGENOM" id="CLU_103358_0_0_3"/>
<evidence type="ECO:0000313" key="2">
    <source>
        <dbReference type="EMBL" id="ADN17853.1"/>
    </source>
</evidence>
<dbReference type="SUPFAM" id="SSF52317">
    <property type="entry name" value="Class I glutamine amidotransferase-like"/>
    <property type="match status" value="1"/>
</dbReference>
<dbReference type="Gene3D" id="3.40.50.880">
    <property type="match status" value="1"/>
</dbReference>
<keyword evidence="3" id="KW-1185">Reference proteome</keyword>
<dbReference type="RefSeq" id="WP_013334603.1">
    <property type="nucleotide sequence ID" value="NC_014533.1"/>
</dbReference>
<evidence type="ECO:0000259" key="1">
    <source>
        <dbReference type="Pfam" id="PF01965"/>
    </source>
</evidence>
<evidence type="ECO:0000313" key="3">
    <source>
        <dbReference type="Proteomes" id="UP000008206"/>
    </source>
</evidence>
<protein>
    <submittedName>
        <fullName evidence="2">ThiJ/PfpI domain protein</fullName>
    </submittedName>
</protein>
<dbReference type="EMBL" id="CP002199">
    <property type="protein sequence ID" value="ADN17853.1"/>
    <property type="molecule type" value="Genomic_DNA"/>
</dbReference>
<proteinExistence type="predicted"/>
<dbReference type="InterPro" id="IPR002818">
    <property type="entry name" value="DJ-1/PfpI"/>
</dbReference>
<sequence>MKNNIVQFKGKIGVLIEDHFDDTEFRRFNEFFPANGYEVEYLTHLWHQEQLTFKGNELKEQVTVTVEVNDIEPRDYKGIILIGAYAMDRLRYEANPKPGHPNTAPAVQFLRKAVKAMDDNQLIIGTICHSIWLFCAAPDILKGREVTCAHNVICDVENAGGIVMFEGEQTKIVHIDGGLVTGKHPDSIDEFLEIFLNELETIKSLELTPLNR</sequence>
<reference evidence="3" key="1">
    <citation type="journal article" date="2011" name="MBio">
        <title>Novel metabolic attributes of the genus Cyanothece, comprising a group of unicellular nitrogen-fixing Cyanobacteria.</title>
        <authorList>
            <person name="Bandyopadhyay A."/>
            <person name="Elvitigala T."/>
            <person name="Welsh E."/>
            <person name="Stockel J."/>
            <person name="Liberton M."/>
            <person name="Min H."/>
            <person name="Sherman L.A."/>
            <person name="Pakrasi H.B."/>
        </authorList>
    </citation>
    <scope>NUCLEOTIDE SEQUENCE [LARGE SCALE GENOMIC DNA]</scope>
    <source>
        <strain evidence="3">PCC 7822</strain>
        <plasmid evidence="3">Cy782201</plasmid>
    </source>
</reference>
<organism evidence="2 3">
    <name type="scientific">Gloeothece verrucosa (strain PCC 7822)</name>
    <name type="common">Cyanothece sp. (strain PCC 7822)</name>
    <dbReference type="NCBI Taxonomy" id="497965"/>
    <lineage>
        <taxon>Bacteria</taxon>
        <taxon>Bacillati</taxon>
        <taxon>Cyanobacteriota</taxon>
        <taxon>Cyanophyceae</taxon>
        <taxon>Oscillatoriophycideae</taxon>
        <taxon>Chroococcales</taxon>
        <taxon>Aphanothecaceae</taxon>
        <taxon>Gloeothece</taxon>
        <taxon>Gloeothece verrucosa</taxon>
    </lineage>
</organism>
<gene>
    <name evidence="2" type="ordered locus">Cyan7822_6006</name>
</gene>
<dbReference type="Pfam" id="PF01965">
    <property type="entry name" value="DJ-1_PfpI"/>
    <property type="match status" value="1"/>
</dbReference>
<dbReference type="PANTHER" id="PTHR43068">
    <property type="entry name" value="SLR1854 PROTEIN"/>
    <property type="match status" value="1"/>
</dbReference>
<dbReference type="OrthoDB" id="9800516at2"/>
<keyword evidence="2" id="KW-0614">Plasmid</keyword>
<dbReference type="InterPro" id="IPR029062">
    <property type="entry name" value="Class_I_gatase-like"/>
</dbReference>
<feature type="domain" description="DJ-1/PfpI" evidence="1">
    <location>
        <begin position="11"/>
        <end position="195"/>
    </location>
</feature>
<name>E0ULM3_GLOV7</name>
<dbReference type="Proteomes" id="UP000008206">
    <property type="component" value="Plasmid Cy782201"/>
</dbReference>
<dbReference type="KEGG" id="cyj:Cyan7822_6006"/>
<geneLocation type="plasmid" evidence="2 3">
    <name>Cy782201</name>
</geneLocation>
<dbReference type="PANTHER" id="PTHR43068:SF1">
    <property type="entry name" value="SLR1854 PROTEIN"/>
    <property type="match status" value="1"/>
</dbReference>
<dbReference type="AlphaFoldDB" id="E0ULM3"/>